<keyword evidence="5" id="KW-0808">Transferase</keyword>
<keyword evidence="7" id="KW-0418">Kinase</keyword>
<keyword evidence="4" id="KW-0597">Phosphoprotein</keyword>
<feature type="domain" description="CHASE" evidence="15">
    <location>
        <begin position="162"/>
        <end position="215"/>
    </location>
</feature>
<organism evidence="16 17">
    <name type="scientific">Virgisporangium aliadipatigenens</name>
    <dbReference type="NCBI Taxonomy" id="741659"/>
    <lineage>
        <taxon>Bacteria</taxon>
        <taxon>Bacillati</taxon>
        <taxon>Actinomycetota</taxon>
        <taxon>Actinomycetes</taxon>
        <taxon>Micromonosporales</taxon>
        <taxon>Micromonosporaceae</taxon>
        <taxon>Virgisporangium</taxon>
    </lineage>
</organism>
<dbReference type="GO" id="GO:0007234">
    <property type="term" value="P:osmosensory signaling via phosphorelay pathway"/>
    <property type="evidence" value="ECO:0007669"/>
    <property type="project" value="TreeGrafter"/>
</dbReference>
<dbReference type="InterPro" id="IPR003594">
    <property type="entry name" value="HATPase_dom"/>
</dbReference>
<evidence type="ECO:0000256" key="8">
    <source>
        <dbReference type="ARBA" id="ARBA00022989"/>
    </source>
</evidence>
<dbReference type="InterPro" id="IPR006189">
    <property type="entry name" value="CHASE_dom"/>
</dbReference>
<comment type="subcellular location">
    <subcellularLocation>
        <location evidence="2">Cell membrane</location>
    </subcellularLocation>
</comment>
<evidence type="ECO:0000256" key="12">
    <source>
        <dbReference type="SAM" id="Coils"/>
    </source>
</evidence>
<dbReference type="Gene3D" id="3.30.565.10">
    <property type="entry name" value="Histidine kinase-like ATPase, C-terminal domain"/>
    <property type="match status" value="1"/>
</dbReference>
<evidence type="ECO:0000256" key="9">
    <source>
        <dbReference type="ARBA" id="ARBA00023012"/>
    </source>
</evidence>
<feature type="transmembrane region" description="Helical" evidence="13">
    <location>
        <begin position="12"/>
        <end position="36"/>
    </location>
</feature>
<proteinExistence type="predicted"/>
<keyword evidence="17" id="KW-1185">Reference proteome</keyword>
<dbReference type="SUPFAM" id="SSF47384">
    <property type="entry name" value="Homodimeric domain of signal transducing histidine kinase"/>
    <property type="match status" value="1"/>
</dbReference>
<dbReference type="AlphaFoldDB" id="A0A8J3YPG2"/>
<dbReference type="Pfam" id="PF00512">
    <property type="entry name" value="HisKA"/>
    <property type="match status" value="1"/>
</dbReference>
<dbReference type="InterPro" id="IPR036097">
    <property type="entry name" value="HisK_dim/P_sf"/>
</dbReference>
<evidence type="ECO:0000256" key="11">
    <source>
        <dbReference type="ARBA" id="ARBA00039401"/>
    </source>
</evidence>
<evidence type="ECO:0000259" key="15">
    <source>
        <dbReference type="PROSITE" id="PS50839"/>
    </source>
</evidence>
<evidence type="ECO:0000256" key="6">
    <source>
        <dbReference type="ARBA" id="ARBA00022692"/>
    </source>
</evidence>
<dbReference type="EC" id="2.7.13.3" evidence="3"/>
<dbReference type="Pfam" id="PF02518">
    <property type="entry name" value="HATPase_c"/>
    <property type="match status" value="1"/>
</dbReference>
<dbReference type="SMART" id="SM00387">
    <property type="entry name" value="HATPase_c"/>
    <property type="match status" value="1"/>
</dbReference>
<dbReference type="SMART" id="SM00388">
    <property type="entry name" value="HisKA"/>
    <property type="match status" value="1"/>
</dbReference>
<evidence type="ECO:0000313" key="17">
    <source>
        <dbReference type="Proteomes" id="UP000619260"/>
    </source>
</evidence>
<dbReference type="SUPFAM" id="SSF55874">
    <property type="entry name" value="ATPase domain of HSP90 chaperone/DNA topoisomerase II/histidine kinase"/>
    <property type="match status" value="1"/>
</dbReference>
<dbReference type="InterPro" id="IPR036890">
    <property type="entry name" value="HATPase_C_sf"/>
</dbReference>
<comment type="catalytic activity">
    <reaction evidence="1">
        <text>ATP + protein L-histidine = ADP + protein N-phospho-L-histidine.</text>
        <dbReference type="EC" id="2.7.13.3"/>
    </reaction>
</comment>
<feature type="domain" description="Histidine kinase" evidence="14">
    <location>
        <begin position="401"/>
        <end position="616"/>
    </location>
</feature>
<keyword evidence="8 13" id="KW-1133">Transmembrane helix</keyword>
<evidence type="ECO:0000256" key="10">
    <source>
        <dbReference type="ARBA" id="ARBA00023136"/>
    </source>
</evidence>
<dbReference type="GO" id="GO:0005886">
    <property type="term" value="C:plasma membrane"/>
    <property type="evidence" value="ECO:0007669"/>
    <property type="project" value="UniProtKB-SubCell"/>
</dbReference>
<dbReference type="InterPro" id="IPR003661">
    <property type="entry name" value="HisK_dim/P_dom"/>
</dbReference>
<evidence type="ECO:0000256" key="7">
    <source>
        <dbReference type="ARBA" id="ARBA00022777"/>
    </source>
</evidence>
<dbReference type="FunFam" id="3.30.565.10:FF:000006">
    <property type="entry name" value="Sensor histidine kinase WalK"/>
    <property type="match status" value="1"/>
</dbReference>
<evidence type="ECO:0000256" key="4">
    <source>
        <dbReference type="ARBA" id="ARBA00022553"/>
    </source>
</evidence>
<dbReference type="InterPro" id="IPR004358">
    <property type="entry name" value="Sig_transdc_His_kin-like_C"/>
</dbReference>
<dbReference type="Proteomes" id="UP000619260">
    <property type="component" value="Unassembled WGS sequence"/>
</dbReference>
<dbReference type="EMBL" id="BOPF01000015">
    <property type="protein sequence ID" value="GIJ47526.1"/>
    <property type="molecule type" value="Genomic_DNA"/>
</dbReference>
<feature type="transmembrane region" description="Helical" evidence="13">
    <location>
        <begin position="313"/>
        <end position="332"/>
    </location>
</feature>
<evidence type="ECO:0000256" key="3">
    <source>
        <dbReference type="ARBA" id="ARBA00012438"/>
    </source>
</evidence>
<dbReference type="GO" id="GO:0000155">
    <property type="term" value="F:phosphorelay sensor kinase activity"/>
    <property type="evidence" value="ECO:0007669"/>
    <property type="project" value="InterPro"/>
</dbReference>
<dbReference type="Gene3D" id="1.10.287.130">
    <property type="match status" value="1"/>
</dbReference>
<protein>
    <recommendedName>
        <fullName evidence="11">Sensor-like histidine kinase SenX3</fullName>
        <ecNumber evidence="3">2.7.13.3</ecNumber>
    </recommendedName>
</protein>
<feature type="coiled-coil region" evidence="12">
    <location>
        <begin position="353"/>
        <end position="394"/>
    </location>
</feature>
<dbReference type="GO" id="GO:0000156">
    <property type="term" value="F:phosphorelay response regulator activity"/>
    <property type="evidence" value="ECO:0007669"/>
    <property type="project" value="TreeGrafter"/>
</dbReference>
<dbReference type="PROSITE" id="PS50839">
    <property type="entry name" value="CHASE"/>
    <property type="match status" value="1"/>
</dbReference>
<dbReference type="PROSITE" id="PS50109">
    <property type="entry name" value="HIS_KIN"/>
    <property type="match status" value="1"/>
</dbReference>
<evidence type="ECO:0000313" key="16">
    <source>
        <dbReference type="EMBL" id="GIJ47526.1"/>
    </source>
</evidence>
<dbReference type="GO" id="GO:0030295">
    <property type="term" value="F:protein kinase activator activity"/>
    <property type="evidence" value="ECO:0007669"/>
    <property type="project" value="TreeGrafter"/>
</dbReference>
<dbReference type="InterPro" id="IPR042240">
    <property type="entry name" value="CHASE_sf"/>
</dbReference>
<dbReference type="RefSeq" id="WP_203901027.1">
    <property type="nucleotide sequence ID" value="NZ_BOPF01000015.1"/>
</dbReference>
<sequence length="641" mass="68715">MGAVRWIRRVGSYAVGASGAVAVVGLVASLGALGVLHDAERHTADREMDRRVAAARASVEAEARRYVDATTIAAAGLGALSEITPAGFETVTGRVADLRLPGAAAAVFLTAATTETLPAVEADWRRRGVDVTFQPAGAGAGEAREHVFVVLGRSLDPTPVTVMGADVTVVPELREVLLRSRERRAVSLSAPYVLMRDRGLPAERQQKSFVLAVPVPDPVGGLRGWLLLAMRGNALMSGVLARAGAGRLDVRLAAAPGAEAFARYSTSRPAHHVGETLLVRSTVVPVADREWALHATAERSTVPGAATHLDGSIALALLLLTVICTSFVYVLATARQRLSQRVEAAVADTLAGQAAIERLNDDLRRRGEELEERVAERTREVEAQAAELREANADLESFSYSVSHDLRAPLRAIDGFAKMLELDHAASLDPMGRRCVAKVRAGAARMSEQIDALLAFSRMQRQAMERQPVHMADLVDDVWEELAGDRDGRTVELVTEPLPAVDGDPRLVRHVVANLLGNAVKYTRGRDVARVTVGGEPGDDGQVTFRVADNGAGFDMRYADRLFQVFQRLHRAEEYEGTGVGLALAARIVHRHGGRIWAEATPGEGATFYFTLSSSASEAGIKHTNEALDAEERRAAPANRA</sequence>
<evidence type="ECO:0000256" key="1">
    <source>
        <dbReference type="ARBA" id="ARBA00000085"/>
    </source>
</evidence>
<dbReference type="Gene3D" id="3.30.450.350">
    <property type="entry name" value="CHASE domain"/>
    <property type="match status" value="1"/>
</dbReference>
<accession>A0A8J3YPG2</accession>
<dbReference type="InterPro" id="IPR050351">
    <property type="entry name" value="BphY/WalK/GraS-like"/>
</dbReference>
<dbReference type="CDD" id="cd00082">
    <property type="entry name" value="HisKA"/>
    <property type="match status" value="1"/>
</dbReference>
<evidence type="ECO:0000256" key="2">
    <source>
        <dbReference type="ARBA" id="ARBA00004236"/>
    </source>
</evidence>
<reference evidence="16" key="1">
    <citation type="submission" date="2021-01" db="EMBL/GenBank/DDBJ databases">
        <title>Whole genome shotgun sequence of Virgisporangium aliadipatigenens NBRC 105644.</title>
        <authorList>
            <person name="Komaki H."/>
            <person name="Tamura T."/>
        </authorList>
    </citation>
    <scope>NUCLEOTIDE SEQUENCE</scope>
    <source>
        <strain evidence="16">NBRC 105644</strain>
    </source>
</reference>
<keyword evidence="6 13" id="KW-0812">Transmembrane</keyword>
<gene>
    <name evidence="16" type="ORF">Val02_44120</name>
</gene>
<evidence type="ECO:0000259" key="14">
    <source>
        <dbReference type="PROSITE" id="PS50109"/>
    </source>
</evidence>
<keyword evidence="12" id="KW-0175">Coiled coil</keyword>
<name>A0A8J3YPG2_9ACTN</name>
<keyword evidence="9" id="KW-0902">Two-component regulatory system</keyword>
<dbReference type="PRINTS" id="PR00344">
    <property type="entry name" value="BCTRLSENSOR"/>
</dbReference>
<evidence type="ECO:0000256" key="13">
    <source>
        <dbReference type="SAM" id="Phobius"/>
    </source>
</evidence>
<dbReference type="PANTHER" id="PTHR42878:SF15">
    <property type="entry name" value="BACTERIOPHYTOCHROME"/>
    <property type="match status" value="1"/>
</dbReference>
<dbReference type="InterPro" id="IPR005467">
    <property type="entry name" value="His_kinase_dom"/>
</dbReference>
<evidence type="ECO:0000256" key="5">
    <source>
        <dbReference type="ARBA" id="ARBA00022679"/>
    </source>
</evidence>
<dbReference type="PANTHER" id="PTHR42878">
    <property type="entry name" value="TWO-COMPONENT HISTIDINE KINASE"/>
    <property type="match status" value="1"/>
</dbReference>
<keyword evidence="10 13" id="KW-0472">Membrane</keyword>
<dbReference type="Pfam" id="PF03924">
    <property type="entry name" value="CHASE"/>
    <property type="match status" value="1"/>
</dbReference>
<comment type="caution">
    <text evidence="16">The sequence shown here is derived from an EMBL/GenBank/DDBJ whole genome shotgun (WGS) entry which is preliminary data.</text>
</comment>